<dbReference type="AlphaFoldDB" id="A0A7J7CLN8"/>
<comment type="caution">
    <text evidence="1">The sequence shown here is derived from an EMBL/GenBank/DDBJ whole genome shotgun (WGS) entry which is preliminary data.</text>
</comment>
<protein>
    <submittedName>
        <fullName evidence="1">Uncharacterized protein</fullName>
    </submittedName>
</protein>
<dbReference type="InParanoid" id="A0A7J7CLN8"/>
<dbReference type="PANTHER" id="PTHR33148">
    <property type="entry name" value="PLASTID MOVEMENT IMPAIRED PROTEIN-RELATED"/>
    <property type="match status" value="1"/>
</dbReference>
<keyword evidence="2" id="KW-1185">Reference proteome</keyword>
<reference evidence="1 2" key="1">
    <citation type="journal article" date="2020" name="Nat. Commun.">
        <title>Genome of Tripterygium wilfordii and identification of cytochrome P450 involved in triptolide biosynthesis.</title>
        <authorList>
            <person name="Tu L."/>
            <person name="Su P."/>
            <person name="Zhang Z."/>
            <person name="Gao L."/>
            <person name="Wang J."/>
            <person name="Hu T."/>
            <person name="Zhou J."/>
            <person name="Zhang Y."/>
            <person name="Zhao Y."/>
            <person name="Liu Y."/>
            <person name="Song Y."/>
            <person name="Tong Y."/>
            <person name="Lu Y."/>
            <person name="Yang J."/>
            <person name="Xu C."/>
            <person name="Jia M."/>
            <person name="Peters R.J."/>
            <person name="Huang L."/>
            <person name="Gao W."/>
        </authorList>
    </citation>
    <scope>NUCLEOTIDE SEQUENCE [LARGE SCALE GENOMIC DNA]</scope>
    <source>
        <strain evidence="2">cv. XIE 37</strain>
        <tissue evidence="1">Leaf</tissue>
    </source>
</reference>
<accession>A0A7J7CLN8</accession>
<name>A0A7J7CLN8_TRIWF</name>
<dbReference type="InterPro" id="IPR025322">
    <property type="entry name" value="PADRE_dom"/>
</dbReference>
<dbReference type="EMBL" id="JAAARO010000015">
    <property type="protein sequence ID" value="KAF5734987.1"/>
    <property type="molecule type" value="Genomic_DNA"/>
</dbReference>
<sequence>MGNCSIKRVAGKCPDSVRIITKSGGVGDLKGPMLVGDVLNGHPGYGIFRCASWSNPLPKHEWLINGHSYYLLPLEKIPIEPPKVPTDAATLKDFENGAAAVQVLPSLGNGVWRVKLVIGSKELEEILKQEGNTEALIETMRAAAMLTPMRRSKKSWKPKVFKVPVAGEK</sequence>
<organism evidence="1 2">
    <name type="scientific">Tripterygium wilfordii</name>
    <name type="common">Thunder God vine</name>
    <dbReference type="NCBI Taxonomy" id="458696"/>
    <lineage>
        <taxon>Eukaryota</taxon>
        <taxon>Viridiplantae</taxon>
        <taxon>Streptophyta</taxon>
        <taxon>Embryophyta</taxon>
        <taxon>Tracheophyta</taxon>
        <taxon>Spermatophyta</taxon>
        <taxon>Magnoliopsida</taxon>
        <taxon>eudicotyledons</taxon>
        <taxon>Gunneridae</taxon>
        <taxon>Pentapetalae</taxon>
        <taxon>rosids</taxon>
        <taxon>fabids</taxon>
        <taxon>Celastrales</taxon>
        <taxon>Celastraceae</taxon>
        <taxon>Tripterygium</taxon>
    </lineage>
</organism>
<dbReference type="OrthoDB" id="1916282at2759"/>
<dbReference type="Pfam" id="PF14009">
    <property type="entry name" value="PADRE"/>
    <property type="match status" value="1"/>
</dbReference>
<proteinExistence type="predicted"/>
<dbReference type="PANTHER" id="PTHR33148:SF33">
    <property type="entry name" value="DUF4228 DOMAIN PROTEIN"/>
    <property type="match status" value="1"/>
</dbReference>
<evidence type="ECO:0000313" key="2">
    <source>
        <dbReference type="Proteomes" id="UP000593562"/>
    </source>
</evidence>
<evidence type="ECO:0000313" key="1">
    <source>
        <dbReference type="EMBL" id="KAF5734987.1"/>
    </source>
</evidence>
<gene>
    <name evidence="1" type="ORF">HS088_TW15G00486</name>
</gene>
<dbReference type="Proteomes" id="UP000593562">
    <property type="component" value="Unassembled WGS sequence"/>
</dbReference>